<proteinExistence type="predicted"/>
<dbReference type="SUPFAM" id="SSF48403">
    <property type="entry name" value="Ankyrin repeat"/>
    <property type="match status" value="1"/>
</dbReference>
<dbReference type="EMBL" id="AHHH01000208">
    <property type="protein sequence ID" value="ESU40536.1"/>
    <property type="molecule type" value="Genomic_DNA"/>
</dbReference>
<gene>
    <name evidence="1" type="ORF">GSB_154399</name>
</gene>
<dbReference type="InterPro" id="IPR036770">
    <property type="entry name" value="Ankyrin_rpt-contain_sf"/>
</dbReference>
<dbReference type="Pfam" id="PF12796">
    <property type="entry name" value="Ank_2"/>
    <property type="match status" value="1"/>
</dbReference>
<comment type="caution">
    <text evidence="1">The sequence shown here is derived from an EMBL/GenBank/DDBJ whole genome shotgun (WGS) entry which is preliminary data.</text>
</comment>
<protein>
    <recommendedName>
        <fullName evidence="3">Ankyrin repeat protein 1</fullName>
    </recommendedName>
</protein>
<evidence type="ECO:0000313" key="2">
    <source>
        <dbReference type="Proteomes" id="UP000018040"/>
    </source>
</evidence>
<organism evidence="1 2">
    <name type="scientific">Giardia intestinalis</name>
    <name type="common">Giardia lamblia</name>
    <dbReference type="NCBI Taxonomy" id="5741"/>
    <lineage>
        <taxon>Eukaryota</taxon>
        <taxon>Metamonada</taxon>
        <taxon>Diplomonadida</taxon>
        <taxon>Hexamitidae</taxon>
        <taxon>Giardiinae</taxon>
        <taxon>Giardia</taxon>
    </lineage>
</organism>
<dbReference type="Proteomes" id="UP000018040">
    <property type="component" value="Unassembled WGS sequence"/>
</dbReference>
<evidence type="ECO:0000313" key="1">
    <source>
        <dbReference type="EMBL" id="ESU40536.1"/>
    </source>
</evidence>
<dbReference type="InterPro" id="IPR002110">
    <property type="entry name" value="Ankyrin_rpt"/>
</dbReference>
<dbReference type="AlphaFoldDB" id="V6TP84"/>
<accession>V6TP84</accession>
<reference evidence="2" key="1">
    <citation type="submission" date="2012-02" db="EMBL/GenBank/DDBJ databases">
        <title>Genome sequencing of Giardia lamblia Genotypes A2 and B isolates (DH and GS) and comparative analysis with the genomes of Genotypes A1 and E (WB and Pig).</title>
        <authorList>
            <person name="Adam R."/>
            <person name="Dahlstrom E."/>
            <person name="Martens C."/>
            <person name="Bruno D."/>
            <person name="Barbian K."/>
            <person name="Porcella S.F."/>
            <person name="Nash T."/>
        </authorList>
    </citation>
    <scope>NUCLEOTIDE SEQUENCE</scope>
    <source>
        <strain evidence="2">GS</strain>
    </source>
</reference>
<sequence length="70" mass="7324">MLAAERGRCECVGGGSLETGATTRSGTAALMLAVRTRHKPIIELLAPLEGALSGMTALMQAVIERSCTRH</sequence>
<reference evidence="1 2" key="2">
    <citation type="journal article" date="2013" name="Genome Biol. Evol.">
        <title>Genome sequencing of Giardia lamblia genotypes A2 and B isolates (DH and GS) and comparative analysis with the genomes of genotypes A1 and E (WB and Pig).</title>
        <authorList>
            <person name="Adam R.D."/>
            <person name="Dahlstrom E.W."/>
            <person name="Martens C.A."/>
            <person name="Bruno D.P."/>
            <person name="Barbian K.D."/>
            <person name="Ricklefs S.M."/>
            <person name="Hernandez M.M."/>
            <person name="Narla N.P."/>
            <person name="Patel R.B."/>
            <person name="Porcella S.F."/>
            <person name="Nash T.E."/>
        </authorList>
    </citation>
    <scope>NUCLEOTIDE SEQUENCE [LARGE SCALE GENOMIC DNA]</scope>
    <source>
        <strain evidence="1 2">GS</strain>
    </source>
</reference>
<name>V6TP84_GIAIN</name>
<evidence type="ECO:0008006" key="3">
    <source>
        <dbReference type="Google" id="ProtNLM"/>
    </source>
</evidence>